<proteinExistence type="predicted"/>
<dbReference type="Pfam" id="PF00005">
    <property type="entry name" value="ABC_tran"/>
    <property type="match status" value="1"/>
</dbReference>
<dbReference type="PANTHER" id="PTHR43023:SF3">
    <property type="entry name" value="PROTEIN TRIGALACTOSYLDIACYLGLYCEROL 3, CHLOROPLASTIC"/>
    <property type="match status" value="1"/>
</dbReference>
<evidence type="ECO:0000313" key="6">
    <source>
        <dbReference type="EMBL" id="MBB5349033.1"/>
    </source>
</evidence>
<dbReference type="GO" id="GO:0005524">
    <property type="term" value="F:ATP binding"/>
    <property type="evidence" value="ECO:0007669"/>
    <property type="project" value="UniProtKB-KW"/>
</dbReference>
<dbReference type="AlphaFoldDB" id="A0A840UW00"/>
<evidence type="ECO:0000256" key="3">
    <source>
        <dbReference type="ARBA" id="ARBA00022840"/>
    </source>
</evidence>
<evidence type="ECO:0000256" key="1">
    <source>
        <dbReference type="ARBA" id="ARBA00022448"/>
    </source>
</evidence>
<dbReference type="InterPro" id="IPR027417">
    <property type="entry name" value="P-loop_NTPase"/>
</dbReference>
<keyword evidence="3 6" id="KW-0067">ATP-binding</keyword>
<dbReference type="InterPro" id="IPR003593">
    <property type="entry name" value="AAA+_ATPase"/>
</dbReference>
<dbReference type="RefSeq" id="WP_183351848.1">
    <property type="nucleotide sequence ID" value="NZ_JACHEO010000018.1"/>
</dbReference>
<feature type="region of interest" description="Disordered" evidence="4">
    <location>
        <begin position="262"/>
        <end position="285"/>
    </location>
</feature>
<sequence length="285" mass="30891">MPVATDQGTTAENKNPAVIEVRQLCTRFGSHVVHADLDLHVRQGEIYAIVGGSGTGKSTLLREMIMLHRPDSGSIQILNTDIQTLSKAEAHVLRQRWGVMFQHGGLFGTLNVRDNVGLPLREHTDLADTLIDELAAWKITLSGLAPEAGLQYPTELSGGMLKRASMARALALDPELLFLDEPTAGLDPAGAAGIDTLVRSLHELYQSTIVIITHDLDFLWQVSDRVAVLGEGKVVGVGSMAELAEMDHPVIRGYFDGPRGRAAQAQAQTQAGDQQHTRGKPWTQK</sequence>
<evidence type="ECO:0000259" key="5">
    <source>
        <dbReference type="PROSITE" id="PS50893"/>
    </source>
</evidence>
<dbReference type="InterPro" id="IPR017871">
    <property type="entry name" value="ABC_transporter-like_CS"/>
</dbReference>
<organism evidence="6 7">
    <name type="scientific">Desulfoprunum benzoelyticum</name>
    <dbReference type="NCBI Taxonomy" id="1506996"/>
    <lineage>
        <taxon>Bacteria</taxon>
        <taxon>Pseudomonadati</taxon>
        <taxon>Thermodesulfobacteriota</taxon>
        <taxon>Desulfobulbia</taxon>
        <taxon>Desulfobulbales</taxon>
        <taxon>Desulfobulbaceae</taxon>
        <taxon>Desulfoprunum</taxon>
    </lineage>
</organism>
<dbReference type="InterPro" id="IPR003439">
    <property type="entry name" value="ABC_transporter-like_ATP-bd"/>
</dbReference>
<comment type="caution">
    <text evidence="6">The sequence shown here is derived from an EMBL/GenBank/DDBJ whole genome shotgun (WGS) entry which is preliminary data.</text>
</comment>
<evidence type="ECO:0000256" key="4">
    <source>
        <dbReference type="SAM" id="MobiDB-lite"/>
    </source>
</evidence>
<dbReference type="SUPFAM" id="SSF52540">
    <property type="entry name" value="P-loop containing nucleoside triphosphate hydrolases"/>
    <property type="match status" value="1"/>
</dbReference>
<evidence type="ECO:0000256" key="2">
    <source>
        <dbReference type="ARBA" id="ARBA00022741"/>
    </source>
</evidence>
<keyword evidence="1" id="KW-0813">Transport</keyword>
<reference evidence="6 7" key="1">
    <citation type="submission" date="2020-08" db="EMBL/GenBank/DDBJ databases">
        <title>Genomic Encyclopedia of Type Strains, Phase IV (KMG-IV): sequencing the most valuable type-strain genomes for metagenomic binning, comparative biology and taxonomic classification.</title>
        <authorList>
            <person name="Goeker M."/>
        </authorList>
    </citation>
    <scope>NUCLEOTIDE SEQUENCE [LARGE SCALE GENOMIC DNA]</scope>
    <source>
        <strain evidence="6 7">DSM 28570</strain>
    </source>
</reference>
<evidence type="ECO:0000313" key="7">
    <source>
        <dbReference type="Proteomes" id="UP000539642"/>
    </source>
</evidence>
<dbReference type="SMART" id="SM00382">
    <property type="entry name" value="AAA"/>
    <property type="match status" value="1"/>
</dbReference>
<keyword evidence="7" id="KW-1185">Reference proteome</keyword>
<dbReference type="EMBL" id="JACHEO010000018">
    <property type="protein sequence ID" value="MBB5349033.1"/>
    <property type="molecule type" value="Genomic_DNA"/>
</dbReference>
<gene>
    <name evidence="6" type="ORF">HNQ81_002780</name>
</gene>
<feature type="compositionally biased region" description="Low complexity" evidence="4">
    <location>
        <begin position="262"/>
        <end position="274"/>
    </location>
</feature>
<accession>A0A840UW00</accession>
<dbReference type="PANTHER" id="PTHR43023">
    <property type="entry name" value="PROTEIN TRIGALACTOSYLDIACYLGLYCEROL 3, CHLOROPLASTIC"/>
    <property type="match status" value="1"/>
</dbReference>
<dbReference type="GO" id="GO:0016887">
    <property type="term" value="F:ATP hydrolysis activity"/>
    <property type="evidence" value="ECO:0007669"/>
    <property type="project" value="InterPro"/>
</dbReference>
<protein>
    <submittedName>
        <fullName evidence="6">Phospholipid/cholesterol/gamma-HCH transport system ATP-binding protein</fullName>
    </submittedName>
</protein>
<dbReference type="Proteomes" id="UP000539642">
    <property type="component" value="Unassembled WGS sequence"/>
</dbReference>
<feature type="domain" description="ABC transporter" evidence="5">
    <location>
        <begin position="19"/>
        <end position="256"/>
    </location>
</feature>
<name>A0A840UW00_9BACT</name>
<dbReference type="PROSITE" id="PS00211">
    <property type="entry name" value="ABC_TRANSPORTER_1"/>
    <property type="match status" value="1"/>
</dbReference>
<keyword evidence="2" id="KW-0547">Nucleotide-binding</keyword>
<dbReference type="Gene3D" id="3.40.50.300">
    <property type="entry name" value="P-loop containing nucleotide triphosphate hydrolases"/>
    <property type="match status" value="1"/>
</dbReference>
<dbReference type="PROSITE" id="PS50893">
    <property type="entry name" value="ABC_TRANSPORTER_2"/>
    <property type="match status" value="1"/>
</dbReference>